<proteinExistence type="predicted"/>
<dbReference type="Proteomes" id="UP000235346">
    <property type="component" value="Unassembled WGS sequence"/>
</dbReference>
<dbReference type="InterPro" id="IPR013096">
    <property type="entry name" value="Cupin_2"/>
</dbReference>
<dbReference type="CDD" id="cd02209">
    <property type="entry name" value="cupin_XRE_C"/>
    <property type="match status" value="1"/>
</dbReference>
<reference evidence="4 5" key="1">
    <citation type="submission" date="2018-01" db="EMBL/GenBank/DDBJ databases">
        <title>Halomonas endophytica sp. nov., isolated from storage liquid in the stems of Populus euphratica.</title>
        <authorList>
            <person name="Chen C."/>
        </authorList>
    </citation>
    <scope>NUCLEOTIDE SEQUENCE [LARGE SCALE GENOMIC DNA]</scope>
    <source>
        <strain evidence="4 5">DSM 26881</strain>
    </source>
</reference>
<name>A0A2N7TR14_9GAMM</name>
<dbReference type="PANTHER" id="PTHR46797:SF20">
    <property type="entry name" value="BLR4304 PROTEIN"/>
    <property type="match status" value="1"/>
</dbReference>
<keyword evidence="5" id="KW-1185">Reference proteome</keyword>
<comment type="caution">
    <text evidence="4">The sequence shown here is derived from an EMBL/GenBank/DDBJ whole genome shotgun (WGS) entry which is preliminary data.</text>
</comment>
<dbReference type="EMBL" id="PNRE01000025">
    <property type="protein sequence ID" value="PMR70633.1"/>
    <property type="molecule type" value="Genomic_DNA"/>
</dbReference>
<dbReference type="GO" id="GO:0005829">
    <property type="term" value="C:cytosol"/>
    <property type="evidence" value="ECO:0007669"/>
    <property type="project" value="TreeGrafter"/>
</dbReference>
<dbReference type="SUPFAM" id="SSF51182">
    <property type="entry name" value="RmlC-like cupins"/>
    <property type="match status" value="1"/>
</dbReference>
<dbReference type="SUPFAM" id="SSF47413">
    <property type="entry name" value="lambda repressor-like DNA-binding domains"/>
    <property type="match status" value="1"/>
</dbReference>
<dbReference type="InterPro" id="IPR010982">
    <property type="entry name" value="Lambda_DNA-bd_dom_sf"/>
</dbReference>
<feature type="region of interest" description="Disordered" evidence="2">
    <location>
        <begin position="91"/>
        <end position="112"/>
    </location>
</feature>
<dbReference type="InterPro" id="IPR014710">
    <property type="entry name" value="RmlC-like_jellyroll"/>
</dbReference>
<dbReference type="GO" id="GO:0003700">
    <property type="term" value="F:DNA-binding transcription factor activity"/>
    <property type="evidence" value="ECO:0007669"/>
    <property type="project" value="TreeGrafter"/>
</dbReference>
<gene>
    <name evidence="4" type="ORF">C1H66_04965</name>
</gene>
<evidence type="ECO:0000256" key="1">
    <source>
        <dbReference type="ARBA" id="ARBA00023125"/>
    </source>
</evidence>
<dbReference type="InterPro" id="IPR001387">
    <property type="entry name" value="Cro/C1-type_HTH"/>
</dbReference>
<dbReference type="PANTHER" id="PTHR46797">
    <property type="entry name" value="HTH-TYPE TRANSCRIPTIONAL REGULATOR"/>
    <property type="match status" value="1"/>
</dbReference>
<evidence type="ECO:0000313" key="4">
    <source>
        <dbReference type="EMBL" id="PMR70633.1"/>
    </source>
</evidence>
<dbReference type="AlphaFoldDB" id="A0A2N7TR14"/>
<dbReference type="PROSITE" id="PS50943">
    <property type="entry name" value="HTH_CROC1"/>
    <property type="match status" value="1"/>
</dbReference>
<accession>A0A2N7TR14</accession>
<dbReference type="InterPro" id="IPR011051">
    <property type="entry name" value="RmlC_Cupin_sf"/>
</dbReference>
<dbReference type="Gene3D" id="1.10.260.40">
    <property type="entry name" value="lambda repressor-like DNA-binding domains"/>
    <property type="match status" value="1"/>
</dbReference>
<feature type="domain" description="HTH cro/C1-type" evidence="3">
    <location>
        <begin position="30"/>
        <end position="84"/>
    </location>
</feature>
<evidence type="ECO:0000256" key="2">
    <source>
        <dbReference type="SAM" id="MobiDB-lite"/>
    </source>
</evidence>
<sequence>MTATTDQDAALRIASGRKPFVEPLRLGERLKEIRLANQWTLEDVSQRTGLARSTLSKIENDQISPTFTAVQKLIGGLGIDLPQLLSPPRAQTRTMGRRDLTRRGHGQQHPTPTYEHELLSCELAQKRMIPFKTIVRARSFDEFSEWVRHDGEEFLMVLDGEILLYTEFYEPLQLVQGDSIYFDSDMGHALVSLSEEDAVVLSVCTRGENSP</sequence>
<dbReference type="InterPro" id="IPR050807">
    <property type="entry name" value="TransReg_Diox_bact_type"/>
</dbReference>
<dbReference type="RefSeq" id="WP_102626798.1">
    <property type="nucleotide sequence ID" value="NZ_PDOH01000038.1"/>
</dbReference>
<dbReference type="Pfam" id="PF07883">
    <property type="entry name" value="Cupin_2"/>
    <property type="match status" value="1"/>
</dbReference>
<dbReference type="OrthoDB" id="9805356at2"/>
<dbReference type="SMART" id="SM00530">
    <property type="entry name" value="HTH_XRE"/>
    <property type="match status" value="1"/>
</dbReference>
<evidence type="ECO:0000313" key="5">
    <source>
        <dbReference type="Proteomes" id="UP000235346"/>
    </source>
</evidence>
<dbReference type="CDD" id="cd00093">
    <property type="entry name" value="HTH_XRE"/>
    <property type="match status" value="1"/>
</dbReference>
<keyword evidence="1" id="KW-0238">DNA-binding</keyword>
<protein>
    <submittedName>
        <fullName evidence="4">Transcriptional regulator</fullName>
    </submittedName>
</protein>
<organism evidence="4 5">
    <name type="scientific">Halomonas heilongjiangensis</name>
    <dbReference type="NCBI Taxonomy" id="1387883"/>
    <lineage>
        <taxon>Bacteria</taxon>
        <taxon>Pseudomonadati</taxon>
        <taxon>Pseudomonadota</taxon>
        <taxon>Gammaproteobacteria</taxon>
        <taxon>Oceanospirillales</taxon>
        <taxon>Halomonadaceae</taxon>
        <taxon>Halomonas</taxon>
    </lineage>
</organism>
<dbReference type="Pfam" id="PF01381">
    <property type="entry name" value="HTH_3"/>
    <property type="match status" value="1"/>
</dbReference>
<evidence type="ECO:0000259" key="3">
    <source>
        <dbReference type="PROSITE" id="PS50943"/>
    </source>
</evidence>
<dbReference type="GO" id="GO:0003677">
    <property type="term" value="F:DNA binding"/>
    <property type="evidence" value="ECO:0007669"/>
    <property type="project" value="UniProtKB-KW"/>
</dbReference>
<dbReference type="Gene3D" id="2.60.120.10">
    <property type="entry name" value="Jelly Rolls"/>
    <property type="match status" value="1"/>
</dbReference>